<evidence type="ECO:0000256" key="2">
    <source>
        <dbReference type="ARBA" id="ARBA00005879"/>
    </source>
</evidence>
<accession>A0A2T2WY82</accession>
<gene>
    <name evidence="9" type="primary">cobI</name>
    <name evidence="9" type="ORF">C7B43_12125</name>
</gene>
<dbReference type="Pfam" id="PF00590">
    <property type="entry name" value="TP_methylase"/>
    <property type="match status" value="1"/>
</dbReference>
<dbReference type="AlphaFoldDB" id="A0A2T2WY82"/>
<dbReference type="SUPFAM" id="SSF53790">
    <property type="entry name" value="Tetrapyrrole methylase"/>
    <property type="match status" value="1"/>
</dbReference>
<feature type="domain" description="Tetrapyrrole methylase" evidence="8">
    <location>
        <begin position="8"/>
        <end position="220"/>
    </location>
</feature>
<evidence type="ECO:0000256" key="6">
    <source>
        <dbReference type="ARBA" id="ARBA00022691"/>
    </source>
</evidence>
<sequence>MTRIYGTLFGLGAGAGNPEWLTLQADRILKRSRVIALPRGIARAVGRAEEIVEAYLTPDKYLLRLAFPMTQDENVLARAWNDARDQVLSHLTQGLDVVFVTEGDPSLYSTFSYLADAVLAKCPEIAVEIVPGISSVSAAAARLGVSLARSGQSVAVIPAVNGLNQLSQALDVCDTVVILKFSRVFDRVYELLDSRGLLPDTVYLAGIGTTQEEIRGDLHEMKERVPPYMSLLVVRQRCPD</sequence>
<protein>
    <submittedName>
        <fullName evidence="9">Precorrin-2 C(20)-methyltransferase</fullName>
    </submittedName>
</protein>
<dbReference type="EMBL" id="PXYT01000028">
    <property type="protein sequence ID" value="PSR27200.1"/>
    <property type="molecule type" value="Genomic_DNA"/>
</dbReference>
<dbReference type="InterPro" id="IPR000878">
    <property type="entry name" value="4pyrrol_Mease"/>
</dbReference>
<dbReference type="GO" id="GO:0009236">
    <property type="term" value="P:cobalamin biosynthetic process"/>
    <property type="evidence" value="ECO:0007669"/>
    <property type="project" value="UniProtKB-UniRule"/>
</dbReference>
<evidence type="ECO:0000313" key="10">
    <source>
        <dbReference type="Proteomes" id="UP000242699"/>
    </source>
</evidence>
<dbReference type="GO" id="GO:0032259">
    <property type="term" value="P:methylation"/>
    <property type="evidence" value="ECO:0007669"/>
    <property type="project" value="UniProtKB-KW"/>
</dbReference>
<dbReference type="InterPro" id="IPR006364">
    <property type="entry name" value="CobI/CbiL/CobIJ_dom"/>
</dbReference>
<dbReference type="NCBIfam" id="TIGR01467">
    <property type="entry name" value="cobI_cbiL"/>
    <property type="match status" value="1"/>
</dbReference>
<name>A0A2T2WY82_9FIRM</name>
<keyword evidence="3" id="KW-0169">Cobalamin biosynthesis</keyword>
<dbReference type="InterPro" id="IPR014776">
    <property type="entry name" value="4pyrrole_Mease_sub2"/>
</dbReference>
<dbReference type="GO" id="GO:0030788">
    <property type="term" value="F:precorrin-2 C20-methyltransferase activity"/>
    <property type="evidence" value="ECO:0007669"/>
    <property type="project" value="InterPro"/>
</dbReference>
<dbReference type="InterPro" id="IPR012382">
    <property type="entry name" value="CobI/CbiL"/>
</dbReference>
<evidence type="ECO:0000313" key="9">
    <source>
        <dbReference type="EMBL" id="PSR27200.1"/>
    </source>
</evidence>
<evidence type="ECO:0000256" key="1">
    <source>
        <dbReference type="ARBA" id="ARBA00004953"/>
    </source>
</evidence>
<dbReference type="Gene3D" id="3.30.950.10">
    <property type="entry name" value="Methyltransferase, Cobalt-precorrin-4 Transmethylase, Domain 2"/>
    <property type="match status" value="1"/>
</dbReference>
<dbReference type="PANTHER" id="PTHR43467">
    <property type="entry name" value="COBALT-PRECORRIN-2 C(20)-METHYLTRANSFERASE"/>
    <property type="match status" value="1"/>
</dbReference>
<comment type="similarity">
    <text evidence="2 7">Belongs to the precorrin methyltransferase family.</text>
</comment>
<keyword evidence="4 9" id="KW-0489">Methyltransferase</keyword>
<dbReference type="InterPro" id="IPR014777">
    <property type="entry name" value="4pyrrole_Mease_sub1"/>
</dbReference>
<keyword evidence="5 9" id="KW-0808">Transferase</keyword>
<evidence type="ECO:0000256" key="7">
    <source>
        <dbReference type="PIRNR" id="PIRNR036427"/>
    </source>
</evidence>
<evidence type="ECO:0000256" key="3">
    <source>
        <dbReference type="ARBA" id="ARBA00022573"/>
    </source>
</evidence>
<dbReference type="Gene3D" id="3.40.1010.10">
    <property type="entry name" value="Cobalt-precorrin-4 Transmethylase, Domain 1"/>
    <property type="match status" value="1"/>
</dbReference>
<dbReference type="PIRSF" id="PIRSF036427">
    <property type="entry name" value="Precrrn-2_mtase"/>
    <property type="match status" value="1"/>
</dbReference>
<evidence type="ECO:0000256" key="4">
    <source>
        <dbReference type="ARBA" id="ARBA00022603"/>
    </source>
</evidence>
<proteinExistence type="inferred from homology"/>
<evidence type="ECO:0000259" key="8">
    <source>
        <dbReference type="Pfam" id="PF00590"/>
    </source>
</evidence>
<organism evidence="9 10">
    <name type="scientific">Sulfobacillus benefaciens</name>
    <dbReference type="NCBI Taxonomy" id="453960"/>
    <lineage>
        <taxon>Bacteria</taxon>
        <taxon>Bacillati</taxon>
        <taxon>Bacillota</taxon>
        <taxon>Clostridia</taxon>
        <taxon>Eubacteriales</taxon>
        <taxon>Clostridiales Family XVII. Incertae Sedis</taxon>
        <taxon>Sulfobacillus</taxon>
    </lineage>
</organism>
<comment type="pathway">
    <text evidence="1">Cofactor biosynthesis; adenosylcobalamin biosynthesis.</text>
</comment>
<evidence type="ECO:0000256" key="5">
    <source>
        <dbReference type="ARBA" id="ARBA00022679"/>
    </source>
</evidence>
<comment type="caution">
    <text evidence="9">The sequence shown here is derived from an EMBL/GenBank/DDBJ whole genome shotgun (WGS) entry which is preliminary data.</text>
</comment>
<dbReference type="CDD" id="cd11645">
    <property type="entry name" value="Precorrin_2_C20_MT"/>
    <property type="match status" value="1"/>
</dbReference>
<reference evidence="9 10" key="1">
    <citation type="journal article" date="2014" name="BMC Genomics">
        <title>Comparison of environmental and isolate Sulfobacillus genomes reveals diverse carbon, sulfur, nitrogen, and hydrogen metabolisms.</title>
        <authorList>
            <person name="Justice N.B."/>
            <person name="Norman A."/>
            <person name="Brown C.T."/>
            <person name="Singh A."/>
            <person name="Thomas B.C."/>
            <person name="Banfield J.F."/>
        </authorList>
    </citation>
    <scope>NUCLEOTIDE SEQUENCE [LARGE SCALE GENOMIC DNA]</scope>
    <source>
        <strain evidence="9">AMDSBA1</strain>
    </source>
</reference>
<dbReference type="InterPro" id="IPR035996">
    <property type="entry name" value="4pyrrol_Methylase_sf"/>
</dbReference>
<dbReference type="UniPathway" id="UPA00148"/>
<keyword evidence="6" id="KW-0949">S-adenosyl-L-methionine</keyword>
<dbReference type="PANTHER" id="PTHR43467:SF2">
    <property type="entry name" value="COBALT-PRECORRIN-2 C(20)-METHYLTRANSFERASE"/>
    <property type="match status" value="1"/>
</dbReference>
<dbReference type="Proteomes" id="UP000242699">
    <property type="component" value="Unassembled WGS sequence"/>
</dbReference>